<dbReference type="STRING" id="228958.SAMN04488007_3413"/>
<dbReference type="InterPro" id="IPR036866">
    <property type="entry name" value="RibonucZ/Hydroxyglut_hydro"/>
</dbReference>
<keyword evidence="2" id="KW-1185">Reference proteome</keyword>
<accession>A0A1M6TYK0</accession>
<dbReference type="OrthoDB" id="9789133at2"/>
<reference evidence="2" key="1">
    <citation type="submission" date="2016-11" db="EMBL/GenBank/DDBJ databases">
        <authorList>
            <person name="Varghese N."/>
            <person name="Submissions S."/>
        </authorList>
    </citation>
    <scope>NUCLEOTIDE SEQUENCE [LARGE SCALE GENOMIC DNA]</scope>
    <source>
        <strain evidence="2">DSM 16478</strain>
    </source>
</reference>
<proteinExistence type="predicted"/>
<dbReference type="PANTHER" id="PTHR43546">
    <property type="entry name" value="UPF0173 METAL-DEPENDENT HYDROLASE MJ1163-RELATED"/>
    <property type="match status" value="1"/>
</dbReference>
<sequence>MRIKELLVLLFTVTIAFSCKEVKQSDTEIDSSAEIEESKSVTDIIKERKSDEIEIIPIEHATAVIEWNDVVIYIDPTGGVASFDGQKNPTLILITDIHGDHLSAETLDALDTSNTTFVVPQAVADELPEKYASQLEILENGTSKKLAGITIEAIPMYNLRKEALKFHTKGRGNGYVLNIDNERIYFSGDTEDIPEMRSLKNIDKAFVCMNLPYTMTVESAASAVLDFKPKQIYPYHYRGKPDVSDVVKFKQLVDAGNQDIEVVQLDWYPNDEY</sequence>
<evidence type="ECO:0000313" key="2">
    <source>
        <dbReference type="Proteomes" id="UP000184314"/>
    </source>
</evidence>
<protein>
    <submittedName>
        <fullName evidence="1">L-ascorbate metabolism protein UlaG, beta-lactamase superfamily</fullName>
    </submittedName>
</protein>
<evidence type="ECO:0000313" key="1">
    <source>
        <dbReference type="EMBL" id="SHK61991.1"/>
    </source>
</evidence>
<dbReference type="RefSeq" id="WP_073246453.1">
    <property type="nucleotide sequence ID" value="NZ_FQZX01000003.1"/>
</dbReference>
<dbReference type="PANTHER" id="PTHR43546:SF3">
    <property type="entry name" value="UPF0173 METAL-DEPENDENT HYDROLASE MJ1163"/>
    <property type="match status" value="1"/>
</dbReference>
<dbReference type="Gene3D" id="3.60.15.10">
    <property type="entry name" value="Ribonuclease Z/Hydroxyacylglutathione hydrolase-like"/>
    <property type="match status" value="1"/>
</dbReference>
<dbReference type="EMBL" id="FQZX01000003">
    <property type="protein sequence ID" value="SHK61991.1"/>
    <property type="molecule type" value="Genomic_DNA"/>
</dbReference>
<dbReference type="SUPFAM" id="SSF56281">
    <property type="entry name" value="Metallo-hydrolase/oxidoreductase"/>
    <property type="match status" value="1"/>
</dbReference>
<dbReference type="Pfam" id="PF13483">
    <property type="entry name" value="Lactamase_B_3"/>
    <property type="match status" value="1"/>
</dbReference>
<dbReference type="PROSITE" id="PS51257">
    <property type="entry name" value="PROKAR_LIPOPROTEIN"/>
    <property type="match status" value="1"/>
</dbReference>
<name>A0A1M6TYK0_9FLAO</name>
<gene>
    <name evidence="1" type="ORF">SAMN04488007_3413</name>
</gene>
<dbReference type="AlphaFoldDB" id="A0A1M6TYK0"/>
<organism evidence="1 2">
    <name type="scientific">Maribacter aquivivus</name>
    <dbReference type="NCBI Taxonomy" id="228958"/>
    <lineage>
        <taxon>Bacteria</taxon>
        <taxon>Pseudomonadati</taxon>
        <taxon>Bacteroidota</taxon>
        <taxon>Flavobacteriia</taxon>
        <taxon>Flavobacteriales</taxon>
        <taxon>Flavobacteriaceae</taxon>
        <taxon>Maribacter</taxon>
    </lineage>
</organism>
<dbReference type="Proteomes" id="UP000184314">
    <property type="component" value="Unassembled WGS sequence"/>
</dbReference>
<dbReference type="InterPro" id="IPR050114">
    <property type="entry name" value="UPF0173_UPF0282_UlaG_hydrolase"/>
</dbReference>